<name>A0A8K0MFJ0_9ROSA</name>
<dbReference type="Pfam" id="PF03168">
    <property type="entry name" value="LEA_2"/>
    <property type="match status" value="1"/>
</dbReference>
<keyword evidence="2 5" id="KW-0812">Transmembrane</keyword>
<evidence type="ECO:0000256" key="4">
    <source>
        <dbReference type="ARBA" id="ARBA00023136"/>
    </source>
</evidence>
<evidence type="ECO:0000256" key="5">
    <source>
        <dbReference type="SAM" id="Phobius"/>
    </source>
</evidence>
<dbReference type="GO" id="GO:0005886">
    <property type="term" value="C:plasma membrane"/>
    <property type="evidence" value="ECO:0007669"/>
    <property type="project" value="TreeGrafter"/>
</dbReference>
<feature type="transmembrane region" description="Helical" evidence="5">
    <location>
        <begin position="45"/>
        <end position="71"/>
    </location>
</feature>
<reference evidence="7" key="1">
    <citation type="submission" date="2020-03" db="EMBL/GenBank/DDBJ databases">
        <title>A high-quality chromosome-level genome assembly of a woody plant with both climbing and erect habits, Rhamnella rubrinervis.</title>
        <authorList>
            <person name="Lu Z."/>
            <person name="Yang Y."/>
            <person name="Zhu X."/>
            <person name="Sun Y."/>
        </authorList>
    </citation>
    <scope>NUCLEOTIDE SEQUENCE</scope>
    <source>
        <strain evidence="7">BYM</strain>
        <tissue evidence="7">Leaf</tissue>
    </source>
</reference>
<keyword evidence="3 5" id="KW-1133">Transmembrane helix</keyword>
<organism evidence="7 8">
    <name type="scientific">Rhamnella rubrinervis</name>
    <dbReference type="NCBI Taxonomy" id="2594499"/>
    <lineage>
        <taxon>Eukaryota</taxon>
        <taxon>Viridiplantae</taxon>
        <taxon>Streptophyta</taxon>
        <taxon>Embryophyta</taxon>
        <taxon>Tracheophyta</taxon>
        <taxon>Spermatophyta</taxon>
        <taxon>Magnoliopsida</taxon>
        <taxon>eudicotyledons</taxon>
        <taxon>Gunneridae</taxon>
        <taxon>Pentapetalae</taxon>
        <taxon>rosids</taxon>
        <taxon>fabids</taxon>
        <taxon>Rosales</taxon>
        <taxon>Rhamnaceae</taxon>
        <taxon>rhamnoid group</taxon>
        <taxon>Rhamneae</taxon>
        <taxon>Rhamnella</taxon>
    </lineage>
</organism>
<keyword evidence="4 5" id="KW-0472">Membrane</keyword>
<comment type="caution">
    <text evidence="7">The sequence shown here is derived from an EMBL/GenBank/DDBJ whole genome shotgun (WGS) entry which is preliminary data.</text>
</comment>
<evidence type="ECO:0000256" key="3">
    <source>
        <dbReference type="ARBA" id="ARBA00022989"/>
    </source>
</evidence>
<gene>
    <name evidence="7" type="ORF">FNV43_RR13578</name>
</gene>
<dbReference type="EMBL" id="VOIH02000006">
    <property type="protein sequence ID" value="KAF3443888.1"/>
    <property type="molecule type" value="Genomic_DNA"/>
</dbReference>
<evidence type="ECO:0000256" key="2">
    <source>
        <dbReference type="ARBA" id="ARBA00022692"/>
    </source>
</evidence>
<keyword evidence="8" id="KW-1185">Reference proteome</keyword>
<evidence type="ECO:0000313" key="7">
    <source>
        <dbReference type="EMBL" id="KAF3443888.1"/>
    </source>
</evidence>
<dbReference type="InterPro" id="IPR044839">
    <property type="entry name" value="NDR1-like"/>
</dbReference>
<accession>A0A8K0MFJ0</accession>
<evidence type="ECO:0000256" key="1">
    <source>
        <dbReference type="ARBA" id="ARBA00004167"/>
    </source>
</evidence>
<feature type="domain" description="Late embryogenesis abundant protein LEA-2 subgroup" evidence="6">
    <location>
        <begin position="104"/>
        <end position="205"/>
    </location>
</feature>
<proteinExistence type="predicted"/>
<dbReference type="AlphaFoldDB" id="A0A8K0MFJ0"/>
<dbReference type="OrthoDB" id="778052at2759"/>
<comment type="subcellular location">
    <subcellularLocation>
        <location evidence="1">Membrane</location>
        <topology evidence="1">Single-pass membrane protein</topology>
    </subcellularLocation>
</comment>
<sequence>MDSYPPPNYVMLNKNQDSLRPPPYRRNVPRYQDHNKSGKSCCFRCICCCYCCLFLLVFLSAAIFLFVFAFYKPKVPEYSVDSVSVDAFHVEKDFNLFARIAVNVKADNPNEHIAFKYGQDNSVSVMYSGTNLCAGKFPGFKQPEKNVTMIKMLLQGNNEFGSGLQASLMENRHSGRIPLLVKVKVPVKVEIGILKLRKVDVFVNCSLVLDNLQPDKKPRILSSTINTHVDF</sequence>
<dbReference type="PANTHER" id="PTHR31234:SF72">
    <property type="entry name" value="NDR1_HIN1-LIKE PROTEIN 6"/>
    <property type="match status" value="1"/>
</dbReference>
<dbReference type="Proteomes" id="UP000796880">
    <property type="component" value="Unassembled WGS sequence"/>
</dbReference>
<dbReference type="GO" id="GO:0098542">
    <property type="term" value="P:defense response to other organism"/>
    <property type="evidence" value="ECO:0007669"/>
    <property type="project" value="InterPro"/>
</dbReference>
<dbReference type="InterPro" id="IPR004864">
    <property type="entry name" value="LEA_2"/>
</dbReference>
<evidence type="ECO:0000259" key="6">
    <source>
        <dbReference type="Pfam" id="PF03168"/>
    </source>
</evidence>
<dbReference type="PANTHER" id="PTHR31234">
    <property type="entry name" value="LATE EMBRYOGENESIS ABUNDANT (LEA) HYDROXYPROLINE-RICH GLYCOPROTEIN FAMILY"/>
    <property type="match status" value="1"/>
</dbReference>
<protein>
    <recommendedName>
        <fullName evidence="6">Late embryogenesis abundant protein LEA-2 subgroup domain-containing protein</fullName>
    </recommendedName>
</protein>
<evidence type="ECO:0000313" key="8">
    <source>
        <dbReference type="Proteomes" id="UP000796880"/>
    </source>
</evidence>